<evidence type="ECO:0000256" key="1">
    <source>
        <dbReference type="SAM" id="MobiDB-lite"/>
    </source>
</evidence>
<sequence length="107" mass="11197">MTARVFMQSSVGRPNELLHSVCASSVDGSDVTFDSATTFITGARQGCGRGRVCNDVRRSRAPPLPLTRENEDEAGELEAAADGSSSTSGGETTAMGAYINNTAHFPD</sequence>
<keyword evidence="2" id="KW-1185">Reference proteome</keyword>
<name>A0A914V3T4_9BILA</name>
<dbReference type="AlphaFoldDB" id="A0A914V3T4"/>
<accession>A0A914V3T4</accession>
<evidence type="ECO:0000313" key="2">
    <source>
        <dbReference type="Proteomes" id="UP000887566"/>
    </source>
</evidence>
<protein>
    <submittedName>
        <fullName evidence="3">Uncharacterized protein</fullName>
    </submittedName>
</protein>
<proteinExistence type="predicted"/>
<dbReference type="Proteomes" id="UP000887566">
    <property type="component" value="Unplaced"/>
</dbReference>
<reference evidence="3" key="1">
    <citation type="submission" date="2022-11" db="UniProtKB">
        <authorList>
            <consortium name="WormBaseParasite"/>
        </authorList>
    </citation>
    <scope>IDENTIFICATION</scope>
</reference>
<evidence type="ECO:0000313" key="3">
    <source>
        <dbReference type="WBParaSite" id="PSAMB.scaffold1487size30842.g13472.t1"/>
    </source>
</evidence>
<feature type="region of interest" description="Disordered" evidence="1">
    <location>
        <begin position="56"/>
        <end position="107"/>
    </location>
</feature>
<organism evidence="2 3">
    <name type="scientific">Plectus sambesii</name>
    <dbReference type="NCBI Taxonomy" id="2011161"/>
    <lineage>
        <taxon>Eukaryota</taxon>
        <taxon>Metazoa</taxon>
        <taxon>Ecdysozoa</taxon>
        <taxon>Nematoda</taxon>
        <taxon>Chromadorea</taxon>
        <taxon>Plectida</taxon>
        <taxon>Plectina</taxon>
        <taxon>Plectoidea</taxon>
        <taxon>Plectidae</taxon>
        <taxon>Plectus</taxon>
    </lineage>
</organism>
<dbReference type="WBParaSite" id="PSAMB.scaffold1487size30842.g13472.t1">
    <property type="protein sequence ID" value="PSAMB.scaffold1487size30842.g13472.t1"/>
    <property type="gene ID" value="PSAMB.scaffold1487size30842.g13472"/>
</dbReference>
<feature type="compositionally biased region" description="Low complexity" evidence="1">
    <location>
        <begin position="77"/>
        <end position="97"/>
    </location>
</feature>